<accession>A0A1I5YSX0</accession>
<organism evidence="2 3">
    <name type="scientific">Roseivivax halotolerans</name>
    <dbReference type="NCBI Taxonomy" id="93684"/>
    <lineage>
        <taxon>Bacteria</taxon>
        <taxon>Pseudomonadati</taxon>
        <taxon>Pseudomonadota</taxon>
        <taxon>Alphaproteobacteria</taxon>
        <taxon>Rhodobacterales</taxon>
        <taxon>Roseobacteraceae</taxon>
        <taxon>Roseivivax</taxon>
    </lineage>
</organism>
<evidence type="ECO:0000313" key="3">
    <source>
        <dbReference type="Proteomes" id="UP000243106"/>
    </source>
</evidence>
<sequence length="129" mass="13793">MRGLDRLAQPADTGRMPVLRVLSLMLLVLLALPWGAYLHAAGSPAQVSAEMPYEDTAHGSTDAEARDARATRPCRTATLPGAPCLHVILPRAASGHGAMPVVDTTPRPEKARWPRQAYISPAKDPPRLG</sequence>
<name>A0A1I5YSX0_9RHOB</name>
<proteinExistence type="predicted"/>
<evidence type="ECO:0000313" key="2">
    <source>
        <dbReference type="EMBL" id="SFQ47262.1"/>
    </source>
</evidence>
<dbReference type="EMBL" id="FOXV01000006">
    <property type="protein sequence ID" value="SFQ47262.1"/>
    <property type="molecule type" value="Genomic_DNA"/>
</dbReference>
<reference evidence="3" key="1">
    <citation type="submission" date="2016-10" db="EMBL/GenBank/DDBJ databases">
        <authorList>
            <person name="Varghese N."/>
            <person name="Submissions S."/>
        </authorList>
    </citation>
    <scope>NUCLEOTIDE SEQUENCE [LARGE SCALE GENOMIC DNA]</scope>
    <source>
        <strain evidence="3">JCM 10271</strain>
    </source>
</reference>
<dbReference type="AlphaFoldDB" id="A0A1I5YSX0"/>
<feature type="compositionally biased region" description="Basic and acidic residues" evidence="1">
    <location>
        <begin position="55"/>
        <end position="70"/>
    </location>
</feature>
<protein>
    <submittedName>
        <fullName evidence="2">Uncharacterized protein</fullName>
    </submittedName>
</protein>
<dbReference type="Proteomes" id="UP000243106">
    <property type="component" value="Unassembled WGS sequence"/>
</dbReference>
<feature type="region of interest" description="Disordered" evidence="1">
    <location>
        <begin position="96"/>
        <end position="129"/>
    </location>
</feature>
<keyword evidence="3" id="KW-1185">Reference proteome</keyword>
<feature type="region of interest" description="Disordered" evidence="1">
    <location>
        <begin position="50"/>
        <end position="76"/>
    </location>
</feature>
<dbReference type="STRING" id="93684.SAMN05421853_106240"/>
<gene>
    <name evidence="2" type="ORF">SAMN05421853_106240</name>
</gene>
<evidence type="ECO:0000256" key="1">
    <source>
        <dbReference type="SAM" id="MobiDB-lite"/>
    </source>
</evidence>